<keyword evidence="2" id="KW-0479">Metal-binding</keyword>
<dbReference type="PANTHER" id="PTHR42838:SF2">
    <property type="entry name" value="NITROUS-OXIDE REDUCTASE"/>
    <property type="match status" value="1"/>
</dbReference>
<reference evidence="6 7" key="1">
    <citation type="journal article" date="2024" name="Front. Microbiol.">
        <title>Novel thermophilic genera Geochorda gen. nov. and Carboxydochorda gen. nov. from the deep terrestrial subsurface reveal the ecophysiological diversity in the class Limnochordia.</title>
        <authorList>
            <person name="Karnachuk O.V."/>
            <person name="Lukina A.P."/>
            <person name="Avakyan M.R."/>
            <person name="Kadnikov V.V."/>
            <person name="Begmatov S."/>
            <person name="Beletsky A.V."/>
            <person name="Vlasova K.G."/>
            <person name="Novikov A.A."/>
            <person name="Shcherbakova V.A."/>
            <person name="Mardanov A.V."/>
            <person name="Ravin N.V."/>
        </authorList>
    </citation>
    <scope>NUCLEOTIDE SEQUENCE [LARGE SCALE GENOMIC DNA]</scope>
    <source>
        <strain evidence="6 7">L945</strain>
    </source>
</reference>
<dbReference type="InterPro" id="IPR028096">
    <property type="entry name" value="EfeO_Cupredoxin"/>
</dbReference>
<gene>
    <name evidence="6" type="ORF">U7230_00520</name>
</gene>
<keyword evidence="3" id="KW-0186">Copper</keyword>
<feature type="domain" description="Cytochrome oxidase subunit II copper A binding" evidence="5">
    <location>
        <begin position="24"/>
        <end position="149"/>
    </location>
</feature>
<evidence type="ECO:0000256" key="2">
    <source>
        <dbReference type="ARBA" id="ARBA00022723"/>
    </source>
</evidence>
<dbReference type="Proteomes" id="UP001332192">
    <property type="component" value="Chromosome"/>
</dbReference>
<evidence type="ECO:0000259" key="5">
    <source>
        <dbReference type="PROSITE" id="PS50857"/>
    </source>
</evidence>
<evidence type="ECO:0000256" key="1">
    <source>
        <dbReference type="ARBA" id="ARBA00004196"/>
    </source>
</evidence>
<dbReference type="EMBL" id="CP141615">
    <property type="protein sequence ID" value="WRP17537.1"/>
    <property type="molecule type" value="Genomic_DNA"/>
</dbReference>
<dbReference type="InterPro" id="IPR051403">
    <property type="entry name" value="NosZ/Cyto_c_oxidase_sub2"/>
</dbReference>
<dbReference type="RefSeq" id="WP_324716807.1">
    <property type="nucleotide sequence ID" value="NZ_CP141615.1"/>
</dbReference>
<evidence type="ECO:0000313" key="7">
    <source>
        <dbReference type="Proteomes" id="UP001332192"/>
    </source>
</evidence>
<dbReference type="InterPro" id="IPR008972">
    <property type="entry name" value="Cupredoxin"/>
</dbReference>
<feature type="transmembrane region" description="Helical" evidence="4">
    <location>
        <begin position="21"/>
        <end position="38"/>
    </location>
</feature>
<keyword evidence="4" id="KW-1133">Transmembrane helix</keyword>
<organism evidence="6 7">
    <name type="scientific">Carboxydichorda subterranea</name>
    <dbReference type="NCBI Taxonomy" id="3109565"/>
    <lineage>
        <taxon>Bacteria</taxon>
        <taxon>Bacillati</taxon>
        <taxon>Bacillota</taxon>
        <taxon>Limnochordia</taxon>
        <taxon>Limnochordales</taxon>
        <taxon>Geochordaceae</taxon>
        <taxon>Carboxydichorda</taxon>
    </lineage>
</organism>
<evidence type="ECO:0000256" key="3">
    <source>
        <dbReference type="ARBA" id="ARBA00023008"/>
    </source>
</evidence>
<name>A0ABZ1BXN0_9FIRM</name>
<sequence>MKSSLTRTAGRKRPAPRRAKLIGITAIIAAIMAVSWLFPSFAGSAGGQEREFVITARQFAFDPPRIYVNLGDRVTLRVRSLDITHGLYLDAYGINIRVPPMEEGVVSFVADRPGKLRYRCSVICGPLHPFMVGEIVVQPNRLFHTGGVLAAIVGLGAVAYAWWRKGG</sequence>
<evidence type="ECO:0000256" key="4">
    <source>
        <dbReference type="SAM" id="Phobius"/>
    </source>
</evidence>
<proteinExistence type="predicted"/>
<dbReference type="Pfam" id="PF13473">
    <property type="entry name" value="Cupredoxin_1"/>
    <property type="match status" value="1"/>
</dbReference>
<protein>
    <submittedName>
        <fullName evidence="6">Cupredoxin domain-containing protein</fullName>
    </submittedName>
</protein>
<comment type="subcellular location">
    <subcellularLocation>
        <location evidence="1">Cell envelope</location>
    </subcellularLocation>
</comment>
<keyword evidence="7" id="KW-1185">Reference proteome</keyword>
<keyword evidence="4" id="KW-0812">Transmembrane</keyword>
<dbReference type="PROSITE" id="PS50857">
    <property type="entry name" value="COX2_CUA"/>
    <property type="match status" value="1"/>
</dbReference>
<dbReference type="PANTHER" id="PTHR42838">
    <property type="entry name" value="CYTOCHROME C OXIDASE SUBUNIT II"/>
    <property type="match status" value="1"/>
</dbReference>
<dbReference type="Gene3D" id="2.60.40.420">
    <property type="entry name" value="Cupredoxins - blue copper proteins"/>
    <property type="match status" value="1"/>
</dbReference>
<dbReference type="InterPro" id="IPR002429">
    <property type="entry name" value="CcO_II-like_C"/>
</dbReference>
<accession>A0ABZ1BXN0</accession>
<keyword evidence="4" id="KW-0472">Membrane</keyword>
<evidence type="ECO:0000313" key="6">
    <source>
        <dbReference type="EMBL" id="WRP17537.1"/>
    </source>
</evidence>
<dbReference type="SUPFAM" id="SSF49503">
    <property type="entry name" value="Cupredoxins"/>
    <property type="match status" value="1"/>
</dbReference>
<feature type="transmembrane region" description="Helical" evidence="4">
    <location>
        <begin position="142"/>
        <end position="163"/>
    </location>
</feature>